<gene>
    <name evidence="2" type="ORF">ABT404_17925</name>
</gene>
<comment type="caution">
    <text evidence="2">The sequence shown here is derived from an EMBL/GenBank/DDBJ whole genome shotgun (WGS) entry which is preliminary data.</text>
</comment>
<feature type="region of interest" description="Disordered" evidence="1">
    <location>
        <begin position="25"/>
        <end position="86"/>
    </location>
</feature>
<feature type="non-terminal residue" evidence="2">
    <location>
        <position position="1"/>
    </location>
</feature>
<evidence type="ECO:0000256" key="1">
    <source>
        <dbReference type="SAM" id="MobiDB-lite"/>
    </source>
</evidence>
<reference evidence="2 3" key="1">
    <citation type="submission" date="2024-06" db="EMBL/GenBank/DDBJ databases">
        <title>The Natural Products Discovery Center: Release of the First 8490 Sequenced Strains for Exploring Actinobacteria Biosynthetic Diversity.</title>
        <authorList>
            <person name="Kalkreuter E."/>
            <person name="Kautsar S.A."/>
            <person name="Yang D."/>
            <person name="Bader C.D."/>
            <person name="Teijaro C.N."/>
            <person name="Fluegel L."/>
            <person name="Davis C.M."/>
            <person name="Simpson J.R."/>
            <person name="Lauterbach L."/>
            <person name="Steele A.D."/>
            <person name="Gui C."/>
            <person name="Meng S."/>
            <person name="Li G."/>
            <person name="Viehrig K."/>
            <person name="Ye F."/>
            <person name="Su P."/>
            <person name="Kiefer A.F."/>
            <person name="Nichols A."/>
            <person name="Cepeda A.J."/>
            <person name="Yan W."/>
            <person name="Fan B."/>
            <person name="Jiang Y."/>
            <person name="Adhikari A."/>
            <person name="Zheng C.-J."/>
            <person name="Schuster L."/>
            <person name="Cowan T.M."/>
            <person name="Smanski M.J."/>
            <person name="Chevrette M.G."/>
            <person name="De Carvalho L.P.S."/>
            <person name="Shen B."/>
        </authorList>
    </citation>
    <scope>NUCLEOTIDE SEQUENCE [LARGE SCALE GENOMIC DNA]</scope>
    <source>
        <strain evidence="2 3">NPDC000234</strain>
    </source>
</reference>
<organism evidence="2 3">
    <name type="scientific">Streptomyces hyaluromycini</name>
    <dbReference type="NCBI Taxonomy" id="1377993"/>
    <lineage>
        <taxon>Bacteria</taxon>
        <taxon>Bacillati</taxon>
        <taxon>Actinomycetota</taxon>
        <taxon>Actinomycetes</taxon>
        <taxon>Kitasatosporales</taxon>
        <taxon>Streptomycetaceae</taxon>
        <taxon>Streptomyces</taxon>
    </lineage>
</organism>
<evidence type="ECO:0000313" key="2">
    <source>
        <dbReference type="EMBL" id="MER7181330.1"/>
    </source>
</evidence>
<keyword evidence="3" id="KW-1185">Reference proteome</keyword>
<protein>
    <submittedName>
        <fullName evidence="2">ATP-grasp domain-containing protein</fullName>
    </submittedName>
</protein>
<dbReference type="Proteomes" id="UP001474181">
    <property type="component" value="Unassembled WGS sequence"/>
</dbReference>
<proteinExistence type="predicted"/>
<accession>A0ABV1WX16</accession>
<evidence type="ECO:0000313" key="3">
    <source>
        <dbReference type="Proteomes" id="UP001474181"/>
    </source>
</evidence>
<sequence length="86" mass="8813">DSGPGRAMWALWSRHVAGRLLDRLYDGGAAPAPRPHSPVVRQAGEPPVPAARDEGLTGVAGMSAAPGVPTLSGQPDRSDDEKASSC</sequence>
<name>A0ABV1WX16_9ACTN</name>
<dbReference type="EMBL" id="JBEPEK010000113">
    <property type="protein sequence ID" value="MER7181330.1"/>
    <property type="molecule type" value="Genomic_DNA"/>
</dbReference>
<feature type="compositionally biased region" description="Basic and acidic residues" evidence="1">
    <location>
        <begin position="76"/>
        <end position="86"/>
    </location>
</feature>